<sequence length="102" mass="11457">MNYDELCQRLLSLPGATSEWVSYTLSMADGAPSVPTSYVLVRGWEGAFTVFRGDERGGLAQATSEDGESPLDFATEAQACEWIWNETLWWRDFEARRASRGQ</sequence>
<reference evidence="1 2" key="1">
    <citation type="submission" date="2023-08" db="EMBL/GenBank/DDBJ databases">
        <title>Microbacterium sp. nov., isolated from a waste landfill.</title>
        <authorList>
            <person name="Wen W."/>
        </authorList>
    </citation>
    <scope>NUCLEOTIDE SEQUENCE [LARGE SCALE GENOMIC DNA]</scope>
    <source>
        <strain evidence="1 2">ASV81</strain>
    </source>
</reference>
<dbReference type="EMBL" id="JAVFCB010000009">
    <property type="protein sequence ID" value="MDQ4215257.1"/>
    <property type="molecule type" value="Genomic_DNA"/>
</dbReference>
<gene>
    <name evidence="1" type="ORF">RBR11_15170</name>
</gene>
<proteinExistence type="predicted"/>
<name>A0ABU0XKB0_9MICO</name>
<protein>
    <submittedName>
        <fullName evidence="1">Uncharacterized protein</fullName>
    </submittedName>
</protein>
<organism evidence="1 2">
    <name type="scientific">Microbacterium capsulatum</name>
    <dbReference type="NCBI Taxonomy" id="3041921"/>
    <lineage>
        <taxon>Bacteria</taxon>
        <taxon>Bacillati</taxon>
        <taxon>Actinomycetota</taxon>
        <taxon>Actinomycetes</taxon>
        <taxon>Micrococcales</taxon>
        <taxon>Microbacteriaceae</taxon>
        <taxon>Microbacterium</taxon>
    </lineage>
</organism>
<evidence type="ECO:0000313" key="2">
    <source>
        <dbReference type="Proteomes" id="UP001230289"/>
    </source>
</evidence>
<accession>A0ABU0XKB0</accession>
<evidence type="ECO:0000313" key="1">
    <source>
        <dbReference type="EMBL" id="MDQ4215257.1"/>
    </source>
</evidence>
<dbReference type="Proteomes" id="UP001230289">
    <property type="component" value="Unassembled WGS sequence"/>
</dbReference>
<keyword evidence="2" id="KW-1185">Reference proteome</keyword>
<comment type="caution">
    <text evidence="1">The sequence shown here is derived from an EMBL/GenBank/DDBJ whole genome shotgun (WGS) entry which is preliminary data.</text>
</comment>
<dbReference type="RefSeq" id="WP_308490211.1">
    <property type="nucleotide sequence ID" value="NZ_JAVFCB010000009.1"/>
</dbReference>